<dbReference type="SUPFAM" id="SSF55961">
    <property type="entry name" value="Bet v1-like"/>
    <property type="match status" value="1"/>
</dbReference>
<evidence type="ECO:0000313" key="5">
    <source>
        <dbReference type="EMBL" id="GMI35412.1"/>
    </source>
</evidence>
<feature type="region of interest" description="Disordered" evidence="1">
    <location>
        <begin position="477"/>
        <end position="507"/>
    </location>
</feature>
<dbReference type="Gene3D" id="2.20.70.10">
    <property type="match status" value="1"/>
</dbReference>
<comment type="caution">
    <text evidence="5">The sequence shown here is derived from an EMBL/GenBank/DDBJ whole genome shotgun (WGS) entry which is preliminary data.</text>
</comment>
<keyword evidence="2" id="KW-1133">Transmembrane helix</keyword>
<accession>A0A9W7G6V4</accession>
<evidence type="ECO:0000259" key="3">
    <source>
        <dbReference type="PROSITE" id="PS50020"/>
    </source>
</evidence>
<dbReference type="OrthoDB" id="5950997at2759"/>
<proteinExistence type="predicted"/>
<evidence type="ECO:0000313" key="6">
    <source>
        <dbReference type="Proteomes" id="UP001165065"/>
    </source>
</evidence>
<dbReference type="EMBL" id="BRYA01000907">
    <property type="protein sequence ID" value="GMI35412.1"/>
    <property type="molecule type" value="Genomic_DNA"/>
</dbReference>
<reference evidence="6" key="1">
    <citation type="journal article" date="2023" name="Commun. Biol.">
        <title>Genome analysis of Parmales, the sister group of diatoms, reveals the evolutionary specialization of diatoms from phago-mixotrophs to photoautotrophs.</title>
        <authorList>
            <person name="Ban H."/>
            <person name="Sato S."/>
            <person name="Yoshikawa S."/>
            <person name="Yamada K."/>
            <person name="Nakamura Y."/>
            <person name="Ichinomiya M."/>
            <person name="Sato N."/>
            <person name="Blanc-Mathieu R."/>
            <person name="Endo H."/>
            <person name="Kuwata A."/>
            <person name="Ogata H."/>
        </authorList>
    </citation>
    <scope>NUCLEOTIDE SEQUENCE [LARGE SCALE GENOMIC DNA]</scope>
</reference>
<feature type="domain" description="WW" evidence="3">
    <location>
        <begin position="515"/>
        <end position="543"/>
    </location>
</feature>
<dbReference type="PROSITE" id="PS50020">
    <property type="entry name" value="WW_DOMAIN_2"/>
    <property type="match status" value="1"/>
</dbReference>
<dbReference type="GO" id="GO:0008289">
    <property type="term" value="F:lipid binding"/>
    <property type="evidence" value="ECO:0007669"/>
    <property type="project" value="InterPro"/>
</dbReference>
<feature type="region of interest" description="Disordered" evidence="1">
    <location>
        <begin position="441"/>
        <end position="464"/>
    </location>
</feature>
<dbReference type="Gene3D" id="3.30.530.20">
    <property type="match status" value="1"/>
</dbReference>
<keyword evidence="2" id="KW-0812">Transmembrane</keyword>
<feature type="region of interest" description="Disordered" evidence="1">
    <location>
        <begin position="527"/>
        <end position="572"/>
    </location>
</feature>
<gene>
    <name evidence="5" type="ORF">TrCOL_g12555</name>
</gene>
<evidence type="ECO:0000256" key="2">
    <source>
        <dbReference type="SAM" id="Phobius"/>
    </source>
</evidence>
<organism evidence="5 6">
    <name type="scientific">Triparma columacea</name>
    <dbReference type="NCBI Taxonomy" id="722753"/>
    <lineage>
        <taxon>Eukaryota</taxon>
        <taxon>Sar</taxon>
        <taxon>Stramenopiles</taxon>
        <taxon>Ochrophyta</taxon>
        <taxon>Bolidophyceae</taxon>
        <taxon>Parmales</taxon>
        <taxon>Triparmaceae</taxon>
        <taxon>Triparma</taxon>
    </lineage>
</organism>
<evidence type="ECO:0000259" key="4">
    <source>
        <dbReference type="PROSITE" id="PS50848"/>
    </source>
</evidence>
<name>A0A9W7G6V4_9STRA</name>
<dbReference type="Proteomes" id="UP001165065">
    <property type="component" value="Unassembled WGS sequence"/>
</dbReference>
<dbReference type="InterPro" id="IPR036020">
    <property type="entry name" value="WW_dom_sf"/>
</dbReference>
<dbReference type="InterPro" id="IPR002913">
    <property type="entry name" value="START_lipid-bd_dom"/>
</dbReference>
<dbReference type="SUPFAM" id="SSF51045">
    <property type="entry name" value="WW domain"/>
    <property type="match status" value="1"/>
</dbReference>
<feature type="domain" description="START" evidence="4">
    <location>
        <begin position="212"/>
        <end position="364"/>
    </location>
</feature>
<dbReference type="InterPro" id="IPR001202">
    <property type="entry name" value="WW_dom"/>
</dbReference>
<sequence>MDKDHWFNRGRTKAKIMVSFFQILTSFESVLEIRFPPVFEKFARWLSSTANLDAIQVARADCIIDTNFYSTLLVQTLLPLLVSLLIFIAFIFFKTLFGKTKEKRVAMLFGRQVVKPFRFILEGMFGEHQVHEGSLRGMNEDECRDRPGFVWHFYTVASSTTEEGGWGPYIKLKSDWRHFVQYSNVAVERRCSTGNGPIDEMRMTFNVDCSVDVARKYLWNAERDMREGDIESHDIGGEHSDESRRIFYLAKKLKGFWSDRDMLLEGFMGELEGRGGGWYIARRSIEDEHIYSLKKSHGDSRVRAVVKYEGFLLLPIRGGKTTVVFLQNLDPGGILKGLIVDKKLPKMMRDTVDDLFSMVEENEIDAKFQVFGNGEGGEGVEEGSFEMTNIGGLLRGKSSGVDEDELGGEVKMKAERKAGRAKRDKREKVEVLEKAKNPLRGYHGKRRGIKEKEKGDEEGDNCMPQHATSQAEVVRIQDESEMKRKSSFTSSNTMAAMHGKGGGVEEKEKGHLQAWVKYVEEGTGFEYYENTETGETTWEMPEDYRPPPESQQKPHALKLEAGDDGLLQVTKN</sequence>
<dbReference type="CDD" id="cd00201">
    <property type="entry name" value="WW"/>
    <property type="match status" value="1"/>
</dbReference>
<dbReference type="PROSITE" id="PS01159">
    <property type="entry name" value="WW_DOMAIN_1"/>
    <property type="match status" value="1"/>
</dbReference>
<feature type="compositionally biased region" description="Low complexity" evidence="1">
    <location>
        <begin position="527"/>
        <end position="539"/>
    </location>
</feature>
<keyword evidence="6" id="KW-1185">Reference proteome</keyword>
<dbReference type="InterPro" id="IPR023393">
    <property type="entry name" value="START-like_dom_sf"/>
</dbReference>
<keyword evidence="2" id="KW-0472">Membrane</keyword>
<evidence type="ECO:0000256" key="1">
    <source>
        <dbReference type="SAM" id="MobiDB-lite"/>
    </source>
</evidence>
<dbReference type="PROSITE" id="PS50848">
    <property type="entry name" value="START"/>
    <property type="match status" value="1"/>
</dbReference>
<protein>
    <recommendedName>
        <fullName evidence="7">WW domain-containing protein</fullName>
    </recommendedName>
</protein>
<dbReference type="AlphaFoldDB" id="A0A9W7G6V4"/>
<feature type="transmembrane region" description="Helical" evidence="2">
    <location>
        <begin position="77"/>
        <end position="97"/>
    </location>
</feature>
<evidence type="ECO:0008006" key="7">
    <source>
        <dbReference type="Google" id="ProtNLM"/>
    </source>
</evidence>